<sequence length="45" mass="4939">MVFKSCRNSVLPLLTLIAELRNASNPDSSWPRVGVHIGATWKSVS</sequence>
<dbReference type="Proteomes" id="UP000010959">
    <property type="component" value="Unassembled WGS sequence"/>
</dbReference>
<comment type="caution">
    <text evidence="1">The sequence shown here is derived from an EMBL/GenBank/DDBJ whole genome shotgun (WGS) entry which is preliminary data.</text>
</comment>
<name>L7CHV4_RHOBT</name>
<proteinExistence type="predicted"/>
<reference evidence="1 2" key="1">
    <citation type="journal article" date="2013" name="Mar. Genomics">
        <title>Expression of sulfatases in Rhodopirellula baltica and the diversity of sulfatases in the genus Rhodopirellula.</title>
        <authorList>
            <person name="Wegner C.E."/>
            <person name="Richter-Heitmann T."/>
            <person name="Klindworth A."/>
            <person name="Klockow C."/>
            <person name="Richter M."/>
            <person name="Achstetter T."/>
            <person name="Glockner F.O."/>
            <person name="Harder J."/>
        </authorList>
    </citation>
    <scope>NUCLEOTIDE SEQUENCE [LARGE SCALE GENOMIC DNA]</scope>
    <source>
        <strain evidence="1 2">SWK14</strain>
    </source>
</reference>
<dbReference type="EMBL" id="AMWG01000095">
    <property type="protein sequence ID" value="ELP32651.1"/>
    <property type="molecule type" value="Genomic_DNA"/>
</dbReference>
<organism evidence="1 2">
    <name type="scientific">Rhodopirellula baltica SWK14</name>
    <dbReference type="NCBI Taxonomy" id="993516"/>
    <lineage>
        <taxon>Bacteria</taxon>
        <taxon>Pseudomonadati</taxon>
        <taxon>Planctomycetota</taxon>
        <taxon>Planctomycetia</taxon>
        <taxon>Pirellulales</taxon>
        <taxon>Pirellulaceae</taxon>
        <taxon>Rhodopirellula</taxon>
    </lineage>
</organism>
<protein>
    <submittedName>
        <fullName evidence="1">Uncharacterized protein</fullName>
    </submittedName>
</protein>
<evidence type="ECO:0000313" key="2">
    <source>
        <dbReference type="Proteomes" id="UP000010959"/>
    </source>
</evidence>
<evidence type="ECO:0000313" key="1">
    <source>
        <dbReference type="EMBL" id="ELP32651.1"/>
    </source>
</evidence>
<gene>
    <name evidence="1" type="ORF">RBSWK_03406</name>
</gene>
<accession>L7CHV4</accession>
<dbReference type="AlphaFoldDB" id="L7CHV4"/>